<dbReference type="Gene3D" id="2.60.120.260">
    <property type="entry name" value="Galactose-binding domain-like"/>
    <property type="match status" value="1"/>
</dbReference>
<feature type="region of interest" description="Disordered" evidence="1">
    <location>
        <begin position="216"/>
        <end position="251"/>
    </location>
</feature>
<proteinExistence type="predicted"/>
<dbReference type="AlphaFoldDB" id="A0A8H7NVA7"/>
<feature type="compositionally biased region" description="Polar residues" evidence="1">
    <location>
        <begin position="235"/>
        <end position="248"/>
    </location>
</feature>
<evidence type="ECO:0000256" key="1">
    <source>
        <dbReference type="SAM" id="MobiDB-lite"/>
    </source>
</evidence>
<dbReference type="Proteomes" id="UP000639403">
    <property type="component" value="Unassembled WGS sequence"/>
</dbReference>
<organism evidence="3 4">
    <name type="scientific">Rhodonia placenta</name>
    <dbReference type="NCBI Taxonomy" id="104341"/>
    <lineage>
        <taxon>Eukaryota</taxon>
        <taxon>Fungi</taxon>
        <taxon>Dikarya</taxon>
        <taxon>Basidiomycota</taxon>
        <taxon>Agaricomycotina</taxon>
        <taxon>Agaricomycetes</taxon>
        <taxon>Polyporales</taxon>
        <taxon>Adustoporiaceae</taxon>
        <taxon>Rhodonia</taxon>
    </lineage>
</organism>
<gene>
    <name evidence="3" type="ORF">IEO21_09035</name>
</gene>
<sequence>MNYTLDDASPSLTFSHGWGIQNASEPDLDRYFHHTFHVAENDGATMNFSFLGSYTFVAIYGSKGPGHASYSVQVDDAILPNQSAYASTPQFQQLLFQRALAPTNSSQHFVQITAQFDGASQPWLDVDFVTIGDAGSAADTTAPVATVTPPFGTGASTSVSSPSATPTSASSRSSTTTPTILAVVFGALIGVALLLILAYFGFRYFSERRRPADRSFPYASASASASKRSGVDDPSMSQYPSAAQTTPQRPLVRGLINGSTYSASTHAQSLSYARSLASPVTGASAGGYAHVPLHAPGHDAAAEDAGAPAHEPRRAGTPVRALFSGSPIRFNRAHKGDADSMRTDFLQV</sequence>
<protein>
    <recommendedName>
        <fullName evidence="5">Transmembrane protein</fullName>
    </recommendedName>
</protein>
<evidence type="ECO:0008006" key="5">
    <source>
        <dbReference type="Google" id="ProtNLM"/>
    </source>
</evidence>
<evidence type="ECO:0000256" key="2">
    <source>
        <dbReference type="SAM" id="Phobius"/>
    </source>
</evidence>
<dbReference type="EMBL" id="JADOXO010000380">
    <property type="protein sequence ID" value="KAF9805473.1"/>
    <property type="molecule type" value="Genomic_DNA"/>
</dbReference>
<keyword evidence="2" id="KW-0472">Membrane</keyword>
<keyword evidence="2" id="KW-1133">Transmembrane helix</keyword>
<reference evidence="3" key="2">
    <citation type="journal article" name="Front. Microbiol.">
        <title>Degradative Capacity of Two Strains of Rhodonia placenta: From Phenotype to Genotype.</title>
        <authorList>
            <person name="Kolle M."/>
            <person name="Horta M.A.C."/>
            <person name="Nowrousian M."/>
            <person name="Ohm R.A."/>
            <person name="Benz J.P."/>
            <person name="Pilgard A."/>
        </authorList>
    </citation>
    <scope>NUCLEOTIDE SEQUENCE</scope>
    <source>
        <strain evidence="3">FPRL280</strain>
    </source>
</reference>
<feature type="region of interest" description="Disordered" evidence="1">
    <location>
        <begin position="152"/>
        <end position="174"/>
    </location>
</feature>
<evidence type="ECO:0000313" key="3">
    <source>
        <dbReference type="EMBL" id="KAF9805473.1"/>
    </source>
</evidence>
<name>A0A8H7NVA7_9APHY</name>
<feature type="transmembrane region" description="Helical" evidence="2">
    <location>
        <begin position="180"/>
        <end position="202"/>
    </location>
</feature>
<accession>A0A8H7NVA7</accession>
<evidence type="ECO:0000313" key="4">
    <source>
        <dbReference type="Proteomes" id="UP000639403"/>
    </source>
</evidence>
<comment type="caution">
    <text evidence="3">The sequence shown here is derived from an EMBL/GenBank/DDBJ whole genome shotgun (WGS) entry which is preliminary data.</text>
</comment>
<reference evidence="3" key="1">
    <citation type="submission" date="2020-11" db="EMBL/GenBank/DDBJ databases">
        <authorList>
            <person name="Koelle M."/>
            <person name="Horta M.A.C."/>
            <person name="Nowrousian M."/>
            <person name="Ohm R.A."/>
            <person name="Benz P."/>
            <person name="Pilgard A."/>
        </authorList>
    </citation>
    <scope>NUCLEOTIDE SEQUENCE</scope>
    <source>
        <strain evidence="3">FPRL280</strain>
    </source>
</reference>
<feature type="region of interest" description="Disordered" evidence="1">
    <location>
        <begin position="294"/>
        <end position="316"/>
    </location>
</feature>
<keyword evidence="2" id="KW-0812">Transmembrane</keyword>